<protein>
    <submittedName>
        <fullName evidence="4">NUDIX hydrolase</fullName>
    </submittedName>
</protein>
<dbReference type="PANTHER" id="PTHR11839">
    <property type="entry name" value="UDP/ADP-SUGAR PYROPHOSPHATASE"/>
    <property type="match status" value="1"/>
</dbReference>
<proteinExistence type="predicted"/>
<accession>A0ABM8G6K1</accession>
<dbReference type="InterPro" id="IPR015797">
    <property type="entry name" value="NUDIX_hydrolase-like_dom_sf"/>
</dbReference>
<evidence type="ECO:0000256" key="1">
    <source>
        <dbReference type="ARBA" id="ARBA00022801"/>
    </source>
</evidence>
<dbReference type="SUPFAM" id="SSF55811">
    <property type="entry name" value="Nudix"/>
    <property type="match status" value="1"/>
</dbReference>
<gene>
    <name evidence="4" type="ORF">GCM10025865_30630</name>
</gene>
<organism evidence="4 5">
    <name type="scientific">Paraoerskovia sediminicola</name>
    <dbReference type="NCBI Taxonomy" id="1138587"/>
    <lineage>
        <taxon>Bacteria</taxon>
        <taxon>Bacillati</taxon>
        <taxon>Actinomycetota</taxon>
        <taxon>Actinomycetes</taxon>
        <taxon>Micrococcales</taxon>
        <taxon>Cellulomonadaceae</taxon>
        <taxon>Paraoerskovia</taxon>
    </lineage>
</organism>
<dbReference type="PANTHER" id="PTHR11839:SF31">
    <property type="entry name" value="ADP-RIBOSE PYROPHOSPHATASE"/>
    <property type="match status" value="1"/>
</dbReference>
<feature type="region of interest" description="Disordered" evidence="2">
    <location>
        <begin position="206"/>
        <end position="228"/>
    </location>
</feature>
<dbReference type="Pfam" id="PF00293">
    <property type="entry name" value="NUDIX"/>
    <property type="match status" value="1"/>
</dbReference>
<dbReference type="EMBL" id="AP027729">
    <property type="protein sequence ID" value="BDZ43764.1"/>
    <property type="molecule type" value="Genomic_DNA"/>
</dbReference>
<dbReference type="GO" id="GO:0016787">
    <property type="term" value="F:hydrolase activity"/>
    <property type="evidence" value="ECO:0007669"/>
    <property type="project" value="UniProtKB-KW"/>
</dbReference>
<evidence type="ECO:0000313" key="5">
    <source>
        <dbReference type="Proteomes" id="UP001321475"/>
    </source>
</evidence>
<evidence type="ECO:0000313" key="4">
    <source>
        <dbReference type="EMBL" id="BDZ43764.1"/>
    </source>
</evidence>
<keyword evidence="1 4" id="KW-0378">Hydrolase</keyword>
<feature type="domain" description="Nudix hydrolase" evidence="3">
    <location>
        <begin position="53"/>
        <end position="193"/>
    </location>
</feature>
<evidence type="ECO:0000256" key="2">
    <source>
        <dbReference type="SAM" id="MobiDB-lite"/>
    </source>
</evidence>
<dbReference type="InterPro" id="IPR000086">
    <property type="entry name" value="NUDIX_hydrolase_dom"/>
</dbReference>
<dbReference type="CDD" id="cd24158">
    <property type="entry name" value="NUDIX_ADPRase_Rv1700"/>
    <property type="match status" value="1"/>
</dbReference>
<evidence type="ECO:0000259" key="3">
    <source>
        <dbReference type="PROSITE" id="PS51462"/>
    </source>
</evidence>
<sequence>MSPDGAREAVEVRDRVAPRPVAGRRLIHRGRIWDLVSDDVVLSEDVTVTRELLDHPGAVAVVVLDDEGRVLLQRQYRHPVGRELWEIPAGLLDVEGEPAIDTARRELAEEADLRAERWDVLVDLYTTPGGSTEALRVFLARDLSPVPVDERFEREHEEADMEAAWVPLAEAADAVLAGHLHNPSTVAGVLAAARYADRDFVGLRPTGAPWPERRGASMIDGGPPVGHG</sequence>
<dbReference type="RefSeq" id="WP_286217915.1">
    <property type="nucleotide sequence ID" value="NZ_AP027729.1"/>
</dbReference>
<name>A0ABM8G6K1_9CELL</name>
<dbReference type="Proteomes" id="UP001321475">
    <property type="component" value="Chromosome"/>
</dbReference>
<dbReference type="PROSITE" id="PS51462">
    <property type="entry name" value="NUDIX"/>
    <property type="match status" value="1"/>
</dbReference>
<reference evidence="5" key="1">
    <citation type="journal article" date="2019" name="Int. J. Syst. Evol. Microbiol.">
        <title>The Global Catalogue of Microorganisms (GCM) 10K type strain sequencing project: providing services to taxonomists for standard genome sequencing and annotation.</title>
        <authorList>
            <consortium name="The Broad Institute Genomics Platform"/>
            <consortium name="The Broad Institute Genome Sequencing Center for Infectious Disease"/>
            <person name="Wu L."/>
            <person name="Ma J."/>
        </authorList>
    </citation>
    <scope>NUCLEOTIDE SEQUENCE [LARGE SCALE GENOMIC DNA]</scope>
    <source>
        <strain evidence="5">NBRC 108565</strain>
    </source>
</reference>
<keyword evidence="5" id="KW-1185">Reference proteome</keyword>
<dbReference type="Gene3D" id="3.90.79.10">
    <property type="entry name" value="Nucleoside Triphosphate Pyrophosphohydrolase"/>
    <property type="match status" value="1"/>
</dbReference>